<keyword evidence="2 6" id="KW-0378">Hydrolase</keyword>
<dbReference type="InterPro" id="IPR011545">
    <property type="entry name" value="DEAD/DEAH_box_helicase_dom"/>
</dbReference>
<evidence type="ECO:0000256" key="4">
    <source>
        <dbReference type="ARBA" id="ARBA00022840"/>
    </source>
</evidence>
<dbReference type="PANTHER" id="PTHR47961">
    <property type="entry name" value="DNA POLYMERASE THETA, PUTATIVE (AFU_ORTHOLOGUE AFUA_1G05260)-RELATED"/>
    <property type="match status" value="1"/>
</dbReference>
<dbReference type="Proteomes" id="UP001632038">
    <property type="component" value="Unassembled WGS sequence"/>
</dbReference>
<keyword evidence="4" id="KW-0067">ATP-binding</keyword>
<dbReference type="GO" id="GO:0016787">
    <property type="term" value="F:hydrolase activity"/>
    <property type="evidence" value="ECO:0007669"/>
    <property type="project" value="UniProtKB-KW"/>
</dbReference>
<accession>A0ABD3DPQ4</accession>
<proteinExistence type="predicted"/>
<evidence type="ECO:0000256" key="1">
    <source>
        <dbReference type="ARBA" id="ARBA00022741"/>
    </source>
</evidence>
<dbReference type="AlphaFoldDB" id="A0ABD3DPQ4"/>
<evidence type="ECO:0000256" key="2">
    <source>
        <dbReference type="ARBA" id="ARBA00022801"/>
    </source>
</evidence>
<organism evidence="6 7">
    <name type="scientific">Castilleja foliolosa</name>
    <dbReference type="NCBI Taxonomy" id="1961234"/>
    <lineage>
        <taxon>Eukaryota</taxon>
        <taxon>Viridiplantae</taxon>
        <taxon>Streptophyta</taxon>
        <taxon>Embryophyta</taxon>
        <taxon>Tracheophyta</taxon>
        <taxon>Spermatophyta</taxon>
        <taxon>Magnoliopsida</taxon>
        <taxon>eudicotyledons</taxon>
        <taxon>Gunneridae</taxon>
        <taxon>Pentapetalae</taxon>
        <taxon>asterids</taxon>
        <taxon>lamiids</taxon>
        <taxon>Lamiales</taxon>
        <taxon>Orobanchaceae</taxon>
        <taxon>Pedicularideae</taxon>
        <taxon>Castillejinae</taxon>
        <taxon>Castilleja</taxon>
    </lineage>
</organism>
<dbReference type="GO" id="GO:0003724">
    <property type="term" value="F:RNA helicase activity"/>
    <property type="evidence" value="ECO:0007669"/>
    <property type="project" value="UniProtKB-EC"/>
</dbReference>
<evidence type="ECO:0000256" key="3">
    <source>
        <dbReference type="ARBA" id="ARBA00022806"/>
    </source>
</evidence>
<dbReference type="PANTHER" id="PTHR47961:SF13">
    <property type="entry name" value="ACTIVATING SIGNAL COINTEGRATOR 1 COMPLEX SUBUNIT 3"/>
    <property type="match status" value="1"/>
</dbReference>
<keyword evidence="7" id="KW-1185">Reference proteome</keyword>
<evidence type="ECO:0000259" key="5">
    <source>
        <dbReference type="Pfam" id="PF00270"/>
    </source>
</evidence>
<sequence>MAQAAFQGCKSFNHIQSRIYQTTYHRHKNILVCAPTGAGKTNITMVSILHKVVRVLTGDMQLSKTDDCNNS</sequence>
<dbReference type="Pfam" id="PF00270">
    <property type="entry name" value="DEAD"/>
    <property type="match status" value="1"/>
</dbReference>
<dbReference type="GO" id="GO:0005524">
    <property type="term" value="F:ATP binding"/>
    <property type="evidence" value="ECO:0007669"/>
    <property type="project" value="UniProtKB-KW"/>
</dbReference>
<dbReference type="InterPro" id="IPR050474">
    <property type="entry name" value="Hel308_SKI2-like"/>
</dbReference>
<evidence type="ECO:0000313" key="7">
    <source>
        <dbReference type="Proteomes" id="UP001632038"/>
    </source>
</evidence>
<name>A0ABD3DPQ4_9LAMI</name>
<keyword evidence="3 6" id="KW-0347">Helicase</keyword>
<dbReference type="EMBL" id="JAVIJP010000016">
    <property type="protein sequence ID" value="KAL3643666.1"/>
    <property type="molecule type" value="Genomic_DNA"/>
</dbReference>
<feature type="domain" description="DEAD/DEAH-box helicase" evidence="5">
    <location>
        <begin position="14"/>
        <end position="54"/>
    </location>
</feature>
<comment type="caution">
    <text evidence="6">The sequence shown here is derived from an EMBL/GenBank/DDBJ whole genome shotgun (WGS) entry which is preliminary data.</text>
</comment>
<gene>
    <name evidence="6" type="primary">brr2</name>
    <name evidence="6" type="ORF">CASFOL_014481</name>
</gene>
<dbReference type="Gene3D" id="3.40.50.300">
    <property type="entry name" value="P-loop containing nucleotide triphosphate hydrolases"/>
    <property type="match status" value="1"/>
</dbReference>
<keyword evidence="1" id="KW-0547">Nucleotide-binding</keyword>
<reference evidence="7" key="1">
    <citation type="journal article" date="2024" name="IScience">
        <title>Strigolactones Initiate the Formation of Haustorium-like Structures in Castilleja.</title>
        <authorList>
            <person name="Buerger M."/>
            <person name="Peterson D."/>
            <person name="Chory J."/>
        </authorList>
    </citation>
    <scope>NUCLEOTIDE SEQUENCE [LARGE SCALE GENOMIC DNA]</scope>
</reference>
<dbReference type="SUPFAM" id="SSF52540">
    <property type="entry name" value="P-loop containing nucleoside triphosphate hydrolases"/>
    <property type="match status" value="1"/>
</dbReference>
<evidence type="ECO:0000313" key="6">
    <source>
        <dbReference type="EMBL" id="KAL3643666.1"/>
    </source>
</evidence>
<dbReference type="EC" id="3.6.4.13" evidence="6"/>
<dbReference type="InterPro" id="IPR027417">
    <property type="entry name" value="P-loop_NTPase"/>
</dbReference>
<protein>
    <submittedName>
        <fullName evidence="6">Pre-mRNA-splicing helicase BRR2</fullName>
        <ecNumber evidence="6">3.6.4.13</ecNumber>
    </submittedName>
</protein>